<dbReference type="EMBL" id="JAAVJL010000001">
    <property type="protein sequence ID" value="NMF59135.1"/>
    <property type="molecule type" value="Genomic_DNA"/>
</dbReference>
<keyword evidence="2" id="KW-0378">Hydrolase</keyword>
<proteinExistence type="predicted"/>
<dbReference type="Pfam" id="PF05685">
    <property type="entry name" value="Uma2"/>
    <property type="match status" value="1"/>
</dbReference>
<name>A0ABX1LSM1_9CYAN</name>
<dbReference type="SUPFAM" id="SSF52980">
    <property type="entry name" value="Restriction endonuclease-like"/>
    <property type="match status" value="1"/>
</dbReference>
<dbReference type="Gene3D" id="3.90.1570.10">
    <property type="entry name" value="tt1808, chain A"/>
    <property type="match status" value="1"/>
</dbReference>
<evidence type="ECO:0000313" key="3">
    <source>
        <dbReference type="Proteomes" id="UP000738376"/>
    </source>
</evidence>
<dbReference type="Proteomes" id="UP000738376">
    <property type="component" value="Unassembled WGS sequence"/>
</dbReference>
<dbReference type="PANTHER" id="PTHR35400:SF1">
    <property type="entry name" value="SLR1083 PROTEIN"/>
    <property type="match status" value="1"/>
</dbReference>
<comment type="caution">
    <text evidence="2">The sequence shown here is derived from an EMBL/GenBank/DDBJ whole genome shotgun (WGS) entry which is preliminary data.</text>
</comment>
<sequence length="217" mass="24916">MCQITLKPTQQWQQATWQDYEALRDEENSDRCKLFFDNQRLWVERGAEGINHAQFSALIPMLFAVWAAKFPNVKLSTFGGCQLEKKGRRAIAPDIVVYVGEDVPTRKTGQSRFIDLDNWRSPNLVGEISDTTLVIDLDEKKRLYADLGISEYWVIDVRAYRLFAFKLDETGVYQQCEVSHVLPNLAIALLEQTVELLATKTNTETAIWFSQQIATYS</sequence>
<keyword evidence="2" id="KW-0540">Nuclease</keyword>
<organism evidence="2 3">
    <name type="scientific">Pseudanabaena yagii GIHE-NHR1</name>
    <dbReference type="NCBI Taxonomy" id="2722753"/>
    <lineage>
        <taxon>Bacteria</taxon>
        <taxon>Bacillati</taxon>
        <taxon>Cyanobacteriota</taxon>
        <taxon>Cyanophyceae</taxon>
        <taxon>Pseudanabaenales</taxon>
        <taxon>Pseudanabaenaceae</taxon>
        <taxon>Pseudanabaena</taxon>
        <taxon>Pseudanabaena yagii</taxon>
    </lineage>
</organism>
<gene>
    <name evidence="2" type="ORF">HC246_14210</name>
</gene>
<dbReference type="InterPro" id="IPR011335">
    <property type="entry name" value="Restrct_endonuc-II-like"/>
</dbReference>
<dbReference type="GO" id="GO:0004519">
    <property type="term" value="F:endonuclease activity"/>
    <property type="evidence" value="ECO:0007669"/>
    <property type="project" value="UniProtKB-KW"/>
</dbReference>
<evidence type="ECO:0000313" key="2">
    <source>
        <dbReference type="EMBL" id="NMF59135.1"/>
    </source>
</evidence>
<dbReference type="CDD" id="cd06260">
    <property type="entry name" value="DUF820-like"/>
    <property type="match status" value="1"/>
</dbReference>
<dbReference type="RefSeq" id="WP_169363948.1">
    <property type="nucleotide sequence ID" value="NZ_JAAVJL010000001.1"/>
</dbReference>
<dbReference type="InterPro" id="IPR012296">
    <property type="entry name" value="Nuclease_put_TT1808"/>
</dbReference>
<accession>A0ABX1LSM1</accession>
<feature type="domain" description="Putative restriction endonuclease" evidence="1">
    <location>
        <begin position="17"/>
        <end position="187"/>
    </location>
</feature>
<keyword evidence="3" id="KW-1185">Reference proteome</keyword>
<keyword evidence="2" id="KW-0255">Endonuclease</keyword>
<reference evidence="2 3" key="1">
    <citation type="submission" date="2020-03" db="EMBL/GenBank/DDBJ databases">
        <title>Draft Genome Sequence of 2-Methylisoborneol Producing Pseudanabaena yagii Strain GIHE-NHR1 Isolated from North Han River in South Korea.</title>
        <authorList>
            <person name="Jeong J."/>
        </authorList>
    </citation>
    <scope>NUCLEOTIDE SEQUENCE [LARGE SCALE GENOMIC DNA]</scope>
    <source>
        <strain evidence="2 3">GIHE-NHR1</strain>
    </source>
</reference>
<dbReference type="InterPro" id="IPR008538">
    <property type="entry name" value="Uma2"/>
</dbReference>
<dbReference type="PANTHER" id="PTHR35400">
    <property type="entry name" value="SLR1083 PROTEIN"/>
    <property type="match status" value="1"/>
</dbReference>
<evidence type="ECO:0000259" key="1">
    <source>
        <dbReference type="Pfam" id="PF05685"/>
    </source>
</evidence>
<protein>
    <submittedName>
        <fullName evidence="2">Uma2 family endonuclease</fullName>
    </submittedName>
</protein>